<proteinExistence type="predicted"/>
<comment type="caution">
    <text evidence="2">The sequence shown here is derived from an EMBL/GenBank/DDBJ whole genome shotgun (WGS) entry which is preliminary data.</text>
</comment>
<evidence type="ECO:0000313" key="2">
    <source>
        <dbReference type="EMBL" id="TWI89386.1"/>
    </source>
</evidence>
<dbReference type="RefSeq" id="WP_145341972.1">
    <property type="nucleotide sequence ID" value="NZ_SMLY01000075.1"/>
</dbReference>
<name>A0A562T8W2_9HYPH</name>
<dbReference type="AlphaFoldDB" id="A0A562T8W2"/>
<organism evidence="2 3">
    <name type="scientific">Roseibium hamelinense</name>
    <dbReference type="NCBI Taxonomy" id="150831"/>
    <lineage>
        <taxon>Bacteria</taxon>
        <taxon>Pseudomonadati</taxon>
        <taxon>Pseudomonadota</taxon>
        <taxon>Alphaproteobacteria</taxon>
        <taxon>Hyphomicrobiales</taxon>
        <taxon>Stappiaceae</taxon>
        <taxon>Roseibium</taxon>
    </lineage>
</organism>
<sequence length="296" mass="31039">MKQISAPLAAHLAGRVTTLCACWILEQRDGSTFGFTDHDRAVTVETIVCAPGNGLGASAMTGGPGLATGGGEVAGALSGAAITERDLEAGFWDGAEIRTYLVNWADPSQVLLERRAKLGEVVREGNAFRAELRGLAHLLEAKAGRVFSRTCDADLGDPRCGVGLGSAAYTAEALVQPGSDLETLRLSGLDAFATRWFAGGRLRILDGGLSGFASEIADHRAEEGSAEILLWQTLPAALADGTRVTVSAGCDKRLETCAAKFANTENFRGFPHMPGTDFVLSYPNRNTGENDGGARV</sequence>
<dbReference type="InterPro" id="IPR011928">
    <property type="entry name" value="Phage_phiJL001_Gp84"/>
</dbReference>
<dbReference type="NCBIfam" id="TIGR02218">
    <property type="entry name" value="phg_TIGR02218"/>
    <property type="match status" value="1"/>
</dbReference>
<feature type="domain" description="Bacteriophage phiJL001 Gp84 C-terminal" evidence="1">
    <location>
        <begin position="195"/>
        <end position="277"/>
    </location>
</feature>
<accession>A0A562T8W2</accession>
<protein>
    <submittedName>
        <fullName evidence="2">Putative phage protein (TIGR02218 family)</fullName>
    </submittedName>
</protein>
<dbReference type="Pfam" id="PF09356">
    <property type="entry name" value="Phage_BR0599"/>
    <property type="match status" value="1"/>
</dbReference>
<dbReference type="Proteomes" id="UP000320593">
    <property type="component" value="Unassembled WGS sequence"/>
</dbReference>
<dbReference type="InterPro" id="IPR018964">
    <property type="entry name" value="Phage_phiJL001_Gp84_C"/>
</dbReference>
<keyword evidence="3" id="KW-1185">Reference proteome</keyword>
<dbReference type="EMBL" id="VLLF01000003">
    <property type="protein sequence ID" value="TWI89386.1"/>
    <property type="molecule type" value="Genomic_DNA"/>
</dbReference>
<gene>
    <name evidence="2" type="ORF">JM93_01589</name>
</gene>
<dbReference type="Pfam" id="PF09931">
    <property type="entry name" value="Phage_phiJL001_Gp84_N"/>
    <property type="match status" value="1"/>
</dbReference>
<dbReference type="OrthoDB" id="1633386at2"/>
<reference evidence="2 3" key="1">
    <citation type="submission" date="2019-07" db="EMBL/GenBank/DDBJ databases">
        <title>Genomic Encyclopedia of Archaeal and Bacterial Type Strains, Phase II (KMG-II): from individual species to whole genera.</title>
        <authorList>
            <person name="Goeker M."/>
        </authorList>
    </citation>
    <scope>NUCLEOTIDE SEQUENCE [LARGE SCALE GENOMIC DNA]</scope>
    <source>
        <strain evidence="2 3">ATCC BAA-252</strain>
    </source>
</reference>
<evidence type="ECO:0000259" key="1">
    <source>
        <dbReference type="Pfam" id="PF09356"/>
    </source>
</evidence>
<evidence type="ECO:0000313" key="3">
    <source>
        <dbReference type="Proteomes" id="UP000320593"/>
    </source>
</evidence>